<evidence type="ECO:0000256" key="2">
    <source>
        <dbReference type="SAM" id="Phobius"/>
    </source>
</evidence>
<feature type="transmembrane region" description="Helical" evidence="2">
    <location>
        <begin position="121"/>
        <end position="141"/>
    </location>
</feature>
<evidence type="ECO:0000313" key="3">
    <source>
        <dbReference type="EMBL" id="GAA2719213.1"/>
    </source>
</evidence>
<dbReference type="Pfam" id="PF14362">
    <property type="entry name" value="DUF4407"/>
    <property type="match status" value="1"/>
</dbReference>
<feature type="transmembrane region" description="Helical" evidence="2">
    <location>
        <begin position="59"/>
        <end position="82"/>
    </location>
</feature>
<reference evidence="3 4" key="1">
    <citation type="journal article" date="2019" name="Int. J. Syst. Evol. Microbiol.">
        <title>The Global Catalogue of Microorganisms (GCM) 10K type strain sequencing project: providing services to taxonomists for standard genome sequencing and annotation.</title>
        <authorList>
            <consortium name="The Broad Institute Genomics Platform"/>
            <consortium name="The Broad Institute Genome Sequencing Center for Infectious Disease"/>
            <person name="Wu L."/>
            <person name="Ma J."/>
        </authorList>
    </citation>
    <scope>NUCLEOTIDE SEQUENCE [LARGE SCALE GENOMIC DNA]</scope>
    <source>
        <strain evidence="3 4">JCM 8201</strain>
    </source>
</reference>
<keyword evidence="2" id="KW-0812">Transmembrane</keyword>
<evidence type="ECO:0000313" key="4">
    <source>
        <dbReference type="Proteomes" id="UP001501842"/>
    </source>
</evidence>
<proteinExistence type="predicted"/>
<feature type="transmembrane region" description="Helical" evidence="2">
    <location>
        <begin position="88"/>
        <end position="109"/>
    </location>
</feature>
<gene>
    <name evidence="3" type="ORF">GCM10010439_04290</name>
</gene>
<feature type="region of interest" description="Disordered" evidence="1">
    <location>
        <begin position="1"/>
        <end position="30"/>
    </location>
</feature>
<dbReference type="RefSeq" id="WP_344448359.1">
    <property type="nucleotide sequence ID" value="NZ_BAAATZ010000002.1"/>
</dbReference>
<organism evidence="3 4">
    <name type="scientific">Actinocorallia aurantiaca</name>
    <dbReference type="NCBI Taxonomy" id="46204"/>
    <lineage>
        <taxon>Bacteria</taxon>
        <taxon>Bacillati</taxon>
        <taxon>Actinomycetota</taxon>
        <taxon>Actinomycetes</taxon>
        <taxon>Streptosporangiales</taxon>
        <taxon>Thermomonosporaceae</taxon>
        <taxon>Actinocorallia</taxon>
    </lineage>
</organism>
<accession>A0ABN3TUA3</accession>
<name>A0ABN3TUA3_9ACTN</name>
<evidence type="ECO:0000256" key="1">
    <source>
        <dbReference type="SAM" id="MobiDB-lite"/>
    </source>
</evidence>
<protein>
    <submittedName>
        <fullName evidence="3">DUF4407 domain-containing protein</fullName>
    </submittedName>
</protein>
<sequence>MTTTSPLATTPDLIPPSRPSAEWPAEPSSGAGRWLRARIGVDESVLDHTPTLRPYYTKIGALVLTISALAGASMLLALTKFLDAPWPLLIPPAAFWGWLIFSIDSWLITGMHGTAGSKRVFLVRLAMSVLLGAVIAEPLLLKVFEPAIHRQVMEDRQDERADKETALNACNPIPKVRLDEAALARCRAGGMLVSVGTDPVAISENITTLQARLVDKRSELEDDMDRLGTSQKLANSECKGVKTGETTGVDGYGPECRRKYKNAANLERTLKIGQRQQEISDLQDDLNELVAKKTTADAAYAGEVNKAIKDKLPDVNGRIGLLEELKGLESLAFGSLTVLIGSILLRLILILIDCLPVIAKRVGGLTAYDRNLVLVLETDEELHKVRDDLRRRRHLKPMHADLDEFDRHERTREQRRRDVAVLERVQQDDELNRRIDETARRKRGEV</sequence>
<keyword evidence="2" id="KW-1133">Transmembrane helix</keyword>
<feature type="transmembrane region" description="Helical" evidence="2">
    <location>
        <begin position="331"/>
        <end position="352"/>
    </location>
</feature>
<comment type="caution">
    <text evidence="3">The sequence shown here is derived from an EMBL/GenBank/DDBJ whole genome shotgun (WGS) entry which is preliminary data.</text>
</comment>
<dbReference type="Proteomes" id="UP001501842">
    <property type="component" value="Unassembled WGS sequence"/>
</dbReference>
<dbReference type="InterPro" id="IPR025519">
    <property type="entry name" value="DUF4407"/>
</dbReference>
<keyword evidence="4" id="KW-1185">Reference proteome</keyword>
<dbReference type="EMBL" id="BAAATZ010000002">
    <property type="protein sequence ID" value="GAA2719213.1"/>
    <property type="molecule type" value="Genomic_DNA"/>
</dbReference>
<keyword evidence="2" id="KW-0472">Membrane</keyword>